<dbReference type="GO" id="GO:0005634">
    <property type="term" value="C:nucleus"/>
    <property type="evidence" value="ECO:0007669"/>
    <property type="project" value="UniProtKB-SubCell"/>
</dbReference>
<dbReference type="GO" id="GO:0000977">
    <property type="term" value="F:RNA polymerase II transcription regulatory region sequence-specific DNA binding"/>
    <property type="evidence" value="ECO:0007669"/>
    <property type="project" value="TreeGrafter"/>
</dbReference>
<gene>
    <name evidence="15" type="ORF">DGYR_LOCUS6560</name>
</gene>
<dbReference type="Proteomes" id="UP000549394">
    <property type="component" value="Unassembled WGS sequence"/>
</dbReference>
<dbReference type="InterPro" id="IPR019786">
    <property type="entry name" value="Zinc_finger_PHD-type_CS"/>
</dbReference>
<evidence type="ECO:0000256" key="9">
    <source>
        <dbReference type="ARBA" id="ARBA00023242"/>
    </source>
</evidence>
<feature type="domain" description="PHD-type" evidence="12">
    <location>
        <begin position="134"/>
        <end position="186"/>
    </location>
</feature>
<dbReference type="PROSITE" id="PS51061">
    <property type="entry name" value="R3H"/>
    <property type="match status" value="1"/>
</dbReference>
<dbReference type="GO" id="GO:0000122">
    <property type="term" value="P:negative regulation of transcription by RNA polymerase II"/>
    <property type="evidence" value="ECO:0007669"/>
    <property type="project" value="TreeGrafter"/>
</dbReference>
<sequence length="870" mass="98454">MDLQNNEEPDGSRANSRQQGRGYPRRYNRNNKRNYTQNNATQGERPTENVQHEQPSQNRNRPYRGNYNRNFRSNNRRRKTNQPETAQENGEADEGATRANVSNNPRRRAHKNKKTAVEIESQRENLIYSLMKGNYECMVCLKELKKRDQIWSCGACYHIFHLKCIKKWSKSGEEDACWRCPACQLIFTEIPTDFQCFCLKVKNPAVNYHEIPFSCGNVCRKSRNHNCIHPCNILCHPGPCPTCQVMVSKKCRCGKISKKVQCCSQASFSCDEKCLKLLNCGIHACTATCHDGPCKPCEEEIDIKCFCQRTSKVITCGASDVEKYFNCDNTCDKLLTCDNHKCKSLCHPGDCDACDRDINSPYCACGKTIIENSNRKSCEDPLPTCDSICNKELGCGKNDERHTCQLKCHDGDCATCTGESLSRCHCGYIEETISCIEYVRESKTLRCSKICNRKLSCGRHKCREKCCTKKEHICEQICGRKLSCELHYCEEPCHKGNCHKCWNVSFDEFFCECGSSVKLPPIACGEKPPECKKPCSRQHSCDHKVSHNCHSDVKCPPCTVLVQKICMGGHEIRNNIPCHLNDISCGLKCAKPLPCGEHKCDKVCHKDECAKTGEECLLKCEKIRENCGHPCNNKCHVGSACPENLCETEISLHCECGRKVMKVPCAPSLRSCTRIRPLLCKDEGAVNLVSLRQTLQKQMIPCDEVCASILRKKQMAEALGIDPDRQSTNSTYTEFLKNAAKLNPQFVGQIETSLRELVISANLSKSNSRSHSFQAMSRDKRHIIHELAEFYFCTTLSYDEEPYKNVVATAKKGVAKLPNMSLIESTQRSIYGRTMQPPVITELTNEDTKSAEKPPETAECKVIDYFDYDN</sequence>
<dbReference type="EMBL" id="CAJFCJ010000008">
    <property type="protein sequence ID" value="CAD5118132.1"/>
    <property type="molecule type" value="Genomic_DNA"/>
</dbReference>
<dbReference type="PANTHER" id="PTHR12360">
    <property type="entry name" value="NUCLEAR TRANSCRIPTION FACTOR, X-BOX BINDING 1 NFX1"/>
    <property type="match status" value="1"/>
</dbReference>
<evidence type="ECO:0000259" key="14">
    <source>
        <dbReference type="PROSITE" id="PS51061"/>
    </source>
</evidence>
<dbReference type="CDD" id="cd06008">
    <property type="entry name" value="NF-X1-zinc-finger"/>
    <property type="match status" value="6"/>
</dbReference>
<dbReference type="Pfam" id="PF01422">
    <property type="entry name" value="zf-NF-X1"/>
    <property type="match status" value="8"/>
</dbReference>
<reference evidence="15 16" key="1">
    <citation type="submission" date="2020-08" db="EMBL/GenBank/DDBJ databases">
        <authorList>
            <person name="Hejnol A."/>
        </authorList>
    </citation>
    <scope>NUCLEOTIDE SEQUENCE [LARGE SCALE GENOMIC DNA]</scope>
</reference>
<feature type="compositionally biased region" description="Basic residues" evidence="11">
    <location>
        <begin position="23"/>
        <end position="32"/>
    </location>
</feature>
<dbReference type="GO" id="GO:0008270">
    <property type="term" value="F:zinc ion binding"/>
    <property type="evidence" value="ECO:0007669"/>
    <property type="project" value="UniProtKB-KW"/>
</dbReference>
<dbReference type="InterPro" id="IPR001841">
    <property type="entry name" value="Znf_RING"/>
</dbReference>
<dbReference type="InterPro" id="IPR036867">
    <property type="entry name" value="R3H_dom_sf"/>
</dbReference>
<evidence type="ECO:0000256" key="10">
    <source>
        <dbReference type="PROSITE-ProRule" id="PRU00175"/>
    </source>
</evidence>
<evidence type="ECO:0000313" key="16">
    <source>
        <dbReference type="Proteomes" id="UP000549394"/>
    </source>
</evidence>
<keyword evidence="6" id="KW-0862">Zinc</keyword>
<dbReference type="SUPFAM" id="SSF57850">
    <property type="entry name" value="RING/U-box"/>
    <property type="match status" value="1"/>
</dbReference>
<dbReference type="PANTHER" id="PTHR12360:SF12">
    <property type="entry name" value="TRANSCRIPTIONAL REPRESSOR NF-X1"/>
    <property type="match status" value="1"/>
</dbReference>
<evidence type="ECO:0000256" key="5">
    <source>
        <dbReference type="ARBA" id="ARBA00022771"/>
    </source>
</evidence>
<protein>
    <submittedName>
        <fullName evidence="15">DgyrCDS6869</fullName>
    </submittedName>
</protein>
<evidence type="ECO:0000256" key="6">
    <source>
        <dbReference type="ARBA" id="ARBA00022833"/>
    </source>
</evidence>
<keyword evidence="4" id="KW-0677">Repeat</keyword>
<dbReference type="GO" id="GO:0000981">
    <property type="term" value="F:DNA-binding transcription factor activity, RNA polymerase II-specific"/>
    <property type="evidence" value="ECO:0007669"/>
    <property type="project" value="TreeGrafter"/>
</dbReference>
<keyword evidence="3" id="KW-0479">Metal-binding</keyword>
<organism evidence="15 16">
    <name type="scientific">Dimorphilus gyrociliatus</name>
    <dbReference type="NCBI Taxonomy" id="2664684"/>
    <lineage>
        <taxon>Eukaryota</taxon>
        <taxon>Metazoa</taxon>
        <taxon>Spiralia</taxon>
        <taxon>Lophotrochozoa</taxon>
        <taxon>Annelida</taxon>
        <taxon>Polychaeta</taxon>
        <taxon>Polychaeta incertae sedis</taxon>
        <taxon>Dinophilidae</taxon>
        <taxon>Dimorphilus</taxon>
    </lineage>
</organism>
<feature type="domain" description="RING-type" evidence="13">
    <location>
        <begin position="137"/>
        <end position="184"/>
    </location>
</feature>
<keyword evidence="5 10" id="KW-0863">Zinc-finger</keyword>
<evidence type="ECO:0000256" key="11">
    <source>
        <dbReference type="SAM" id="MobiDB-lite"/>
    </source>
</evidence>
<evidence type="ECO:0000256" key="8">
    <source>
        <dbReference type="ARBA" id="ARBA00023163"/>
    </source>
</evidence>
<dbReference type="InterPro" id="IPR034078">
    <property type="entry name" value="NFX1_fam"/>
</dbReference>
<comment type="subcellular location">
    <subcellularLocation>
        <location evidence="1">Nucleus</location>
    </subcellularLocation>
</comment>
<name>A0A7I8VPB2_9ANNE</name>
<evidence type="ECO:0000256" key="4">
    <source>
        <dbReference type="ARBA" id="ARBA00022737"/>
    </source>
</evidence>
<evidence type="ECO:0000313" key="15">
    <source>
        <dbReference type="EMBL" id="CAD5118132.1"/>
    </source>
</evidence>
<dbReference type="OrthoDB" id="6512771at2759"/>
<comment type="similarity">
    <text evidence="2">Belongs to the NFX1 family.</text>
</comment>
<evidence type="ECO:0000259" key="13">
    <source>
        <dbReference type="PROSITE" id="PS50089"/>
    </source>
</evidence>
<feature type="region of interest" description="Disordered" evidence="11">
    <location>
        <begin position="1"/>
        <end position="117"/>
    </location>
</feature>
<comment type="caution">
    <text evidence="15">The sequence shown here is derived from an EMBL/GenBank/DDBJ whole genome shotgun (WGS) entry which is preliminary data.</text>
</comment>
<dbReference type="PROSITE" id="PS01359">
    <property type="entry name" value="ZF_PHD_1"/>
    <property type="match status" value="1"/>
</dbReference>
<keyword evidence="9" id="KW-0539">Nucleus</keyword>
<dbReference type="PROSITE" id="PS50089">
    <property type="entry name" value="ZF_RING_2"/>
    <property type="match status" value="1"/>
</dbReference>
<dbReference type="SUPFAM" id="SSF82708">
    <property type="entry name" value="R3H domain"/>
    <property type="match status" value="1"/>
</dbReference>
<keyword evidence="7" id="KW-0805">Transcription regulation</keyword>
<dbReference type="Gene3D" id="3.30.1370.50">
    <property type="entry name" value="R3H-like domain"/>
    <property type="match status" value="1"/>
</dbReference>
<dbReference type="InterPro" id="IPR019787">
    <property type="entry name" value="Znf_PHD-finger"/>
</dbReference>
<evidence type="ECO:0000259" key="12">
    <source>
        <dbReference type="PROSITE" id="PS50016"/>
    </source>
</evidence>
<feature type="compositionally biased region" description="Basic residues" evidence="11">
    <location>
        <begin position="105"/>
        <end position="114"/>
    </location>
</feature>
<feature type="compositionally biased region" description="Low complexity" evidence="11">
    <location>
        <begin position="58"/>
        <end position="73"/>
    </location>
</feature>
<feature type="domain" description="R3H" evidence="14">
    <location>
        <begin position="744"/>
        <end position="812"/>
    </location>
</feature>
<keyword evidence="8" id="KW-0804">Transcription</keyword>
<dbReference type="PROSITE" id="PS50016">
    <property type="entry name" value="ZF_PHD_2"/>
    <property type="match status" value="1"/>
</dbReference>
<dbReference type="SMART" id="SM00438">
    <property type="entry name" value="ZnF_NFX"/>
    <property type="match status" value="9"/>
</dbReference>
<evidence type="ECO:0000256" key="1">
    <source>
        <dbReference type="ARBA" id="ARBA00004123"/>
    </source>
</evidence>
<proteinExistence type="inferred from homology"/>
<dbReference type="InterPro" id="IPR000967">
    <property type="entry name" value="Znf_NFX1"/>
</dbReference>
<keyword evidence="16" id="KW-1185">Reference proteome</keyword>
<evidence type="ECO:0000256" key="7">
    <source>
        <dbReference type="ARBA" id="ARBA00023015"/>
    </source>
</evidence>
<evidence type="ECO:0000256" key="3">
    <source>
        <dbReference type="ARBA" id="ARBA00022723"/>
    </source>
</evidence>
<accession>A0A7I8VPB2</accession>
<dbReference type="InterPro" id="IPR001374">
    <property type="entry name" value="R3H_dom"/>
</dbReference>
<dbReference type="Pfam" id="PF01424">
    <property type="entry name" value="R3H"/>
    <property type="match status" value="1"/>
</dbReference>
<dbReference type="SMART" id="SM00393">
    <property type="entry name" value="R3H"/>
    <property type="match status" value="1"/>
</dbReference>
<evidence type="ECO:0000256" key="2">
    <source>
        <dbReference type="ARBA" id="ARBA00007269"/>
    </source>
</evidence>
<dbReference type="AlphaFoldDB" id="A0A7I8VPB2"/>